<evidence type="ECO:0000259" key="2">
    <source>
        <dbReference type="SMART" id="SM00903"/>
    </source>
</evidence>
<dbReference type="Pfam" id="PF01613">
    <property type="entry name" value="Flavin_Reduct"/>
    <property type="match status" value="1"/>
</dbReference>
<dbReference type="EMBL" id="JADGIZ020000014">
    <property type="protein sequence ID" value="KAL2916862.1"/>
    <property type="molecule type" value="Genomic_DNA"/>
</dbReference>
<accession>A0ABR4NBL3</accession>
<reference evidence="3 4" key="1">
    <citation type="submission" date="2023-09" db="EMBL/GenBank/DDBJ databases">
        <title>Pangenome analysis of Batrachochytrium dendrobatidis and related Chytrids.</title>
        <authorList>
            <person name="Yacoub M.N."/>
            <person name="Stajich J.E."/>
            <person name="James T.Y."/>
        </authorList>
    </citation>
    <scope>NUCLEOTIDE SEQUENCE [LARGE SCALE GENOMIC DNA]</scope>
    <source>
        <strain evidence="3 4">JEL0888</strain>
    </source>
</reference>
<dbReference type="PANTHER" id="PTHR30466">
    <property type="entry name" value="FLAVIN REDUCTASE"/>
    <property type="match status" value="1"/>
</dbReference>
<sequence>MQAAAKRGILARGVSTKALGDSLRSVMRKVPQPVVVVTVATPDEARGMTCSSFTSVSLSPPIVSFAVRYPSSTSQLLSSSSLFAVHLLARQQVAHSVAFSSPKTQADFTRFSHHLDESGTGLPILHGSLGVLICRPESRVQAGDHEVWYGRVERMVHGLGSTRGDPKMEPLLYYESSYRSIGDEVFLDAFERGTLSFSEWTHRAHVRMAWLYITEAKGDLDEAVPRVKEGISRYNEANKERVKTGYNETITMFFLRLTSMAIEADGAAAASSDFLDFLARHPMLDDFRFIFQFYSRERLYSAEARQQFVEPDLRPFPATLDDARRAMAP</sequence>
<organism evidence="3 4">
    <name type="scientific">Polyrhizophydium stewartii</name>
    <dbReference type="NCBI Taxonomy" id="2732419"/>
    <lineage>
        <taxon>Eukaryota</taxon>
        <taxon>Fungi</taxon>
        <taxon>Fungi incertae sedis</taxon>
        <taxon>Chytridiomycota</taxon>
        <taxon>Chytridiomycota incertae sedis</taxon>
        <taxon>Chytridiomycetes</taxon>
        <taxon>Rhizophydiales</taxon>
        <taxon>Rhizophydiales incertae sedis</taxon>
        <taxon>Polyrhizophydium</taxon>
    </lineage>
</organism>
<dbReference type="InterPro" id="IPR002563">
    <property type="entry name" value="Flavin_Rdtase-like_dom"/>
</dbReference>
<gene>
    <name evidence="3" type="ORF">HK105_203641</name>
</gene>
<dbReference type="Proteomes" id="UP001527925">
    <property type="component" value="Unassembled WGS sequence"/>
</dbReference>
<feature type="domain" description="Flavin reductase like" evidence="2">
    <location>
        <begin position="27"/>
        <end position="180"/>
    </location>
</feature>
<dbReference type="SMART" id="SM00903">
    <property type="entry name" value="Flavin_Reduct"/>
    <property type="match status" value="1"/>
</dbReference>
<evidence type="ECO:0000313" key="4">
    <source>
        <dbReference type="Proteomes" id="UP001527925"/>
    </source>
</evidence>
<dbReference type="PANTHER" id="PTHR30466:SF1">
    <property type="entry name" value="FMN REDUCTASE (NADH) RUTF"/>
    <property type="match status" value="1"/>
</dbReference>
<keyword evidence="4" id="KW-1185">Reference proteome</keyword>
<evidence type="ECO:0000256" key="1">
    <source>
        <dbReference type="ARBA" id="ARBA00023002"/>
    </source>
</evidence>
<keyword evidence="1" id="KW-0560">Oxidoreductase</keyword>
<dbReference type="InterPro" id="IPR012349">
    <property type="entry name" value="Split_barrel_FMN-bd"/>
</dbReference>
<dbReference type="Gene3D" id="2.30.110.10">
    <property type="entry name" value="Electron Transport, Fmn-binding Protein, Chain A"/>
    <property type="match status" value="1"/>
</dbReference>
<protein>
    <recommendedName>
        <fullName evidence="2">Flavin reductase like domain-containing protein</fullName>
    </recommendedName>
</protein>
<comment type="caution">
    <text evidence="3">The sequence shown here is derived from an EMBL/GenBank/DDBJ whole genome shotgun (WGS) entry which is preliminary data.</text>
</comment>
<name>A0ABR4NBL3_9FUNG</name>
<dbReference type="InterPro" id="IPR050268">
    <property type="entry name" value="NADH-dep_flavin_reductase"/>
</dbReference>
<proteinExistence type="predicted"/>
<evidence type="ECO:0000313" key="3">
    <source>
        <dbReference type="EMBL" id="KAL2916862.1"/>
    </source>
</evidence>
<dbReference type="SUPFAM" id="SSF50475">
    <property type="entry name" value="FMN-binding split barrel"/>
    <property type="match status" value="1"/>
</dbReference>